<dbReference type="RefSeq" id="XP_007432502.2">
    <property type="nucleotide sequence ID" value="XM_007432440.3"/>
</dbReference>
<evidence type="ECO:0000256" key="6">
    <source>
        <dbReference type="ARBA" id="ARBA00022737"/>
    </source>
</evidence>
<feature type="region of interest" description="Disordered" evidence="15">
    <location>
        <begin position="623"/>
        <end position="653"/>
    </location>
</feature>
<dbReference type="PROSITE" id="PS00010">
    <property type="entry name" value="ASX_HYDROXYL"/>
    <property type="match status" value="1"/>
</dbReference>
<dbReference type="PROSITE" id="PS51051">
    <property type="entry name" value="DSL"/>
    <property type="match status" value="1"/>
</dbReference>
<keyword evidence="4 14" id="KW-0812">Transmembrane</keyword>
<evidence type="ECO:0000256" key="4">
    <source>
        <dbReference type="ARBA" id="ARBA00022692"/>
    </source>
</evidence>
<dbReference type="InterPro" id="IPR013032">
    <property type="entry name" value="EGF-like_CS"/>
</dbReference>
<feature type="domain" description="EGF-like" evidence="17">
    <location>
        <begin position="514"/>
        <end position="547"/>
    </location>
</feature>
<feature type="disulfide bond" evidence="12">
    <location>
        <begin position="272"/>
        <end position="281"/>
    </location>
</feature>
<keyword evidence="3 12" id="KW-0245">EGF-like domain</keyword>
<dbReference type="GO" id="GO:0005509">
    <property type="term" value="F:calcium ion binding"/>
    <property type="evidence" value="ECO:0007669"/>
    <property type="project" value="InterPro"/>
</dbReference>
<dbReference type="Pfam" id="PF00008">
    <property type="entry name" value="EGF"/>
    <property type="match status" value="3"/>
</dbReference>
<name>A0A9F2R0T8_PYTBI</name>
<evidence type="ECO:0000259" key="18">
    <source>
        <dbReference type="PROSITE" id="PS51051"/>
    </source>
</evidence>
<feature type="disulfide bond" evidence="12">
    <location>
        <begin position="502"/>
        <end position="511"/>
    </location>
</feature>
<dbReference type="Gene3D" id="2.10.25.10">
    <property type="entry name" value="Laminin"/>
    <property type="match status" value="6"/>
</dbReference>
<dbReference type="InterPro" id="IPR018097">
    <property type="entry name" value="EGF_Ca-bd_CS"/>
</dbReference>
<dbReference type="OrthoDB" id="283575at2759"/>
<evidence type="ECO:0000313" key="20">
    <source>
        <dbReference type="RefSeq" id="XP_007432502.2"/>
    </source>
</evidence>
<dbReference type="InterPro" id="IPR000742">
    <property type="entry name" value="EGF"/>
</dbReference>
<comment type="function">
    <text evidence="14">Putative Notch ligand involved in the mediation of Notch signaling.</text>
</comment>
<dbReference type="FunFam" id="2.10.25.10:FF:000018">
    <property type="entry name" value="Delta-like 1"/>
    <property type="match status" value="1"/>
</dbReference>
<dbReference type="SUPFAM" id="SSF57196">
    <property type="entry name" value="EGF/Laminin"/>
    <property type="match status" value="5"/>
</dbReference>
<dbReference type="GO" id="GO:0016020">
    <property type="term" value="C:membrane"/>
    <property type="evidence" value="ECO:0007669"/>
    <property type="project" value="UniProtKB-SubCell"/>
</dbReference>
<evidence type="ECO:0000256" key="13">
    <source>
        <dbReference type="PROSITE-ProRule" id="PRU00377"/>
    </source>
</evidence>
<dbReference type="PROSITE" id="PS50026">
    <property type="entry name" value="EGF_3"/>
    <property type="match status" value="7"/>
</dbReference>
<evidence type="ECO:0000256" key="9">
    <source>
        <dbReference type="ARBA" id="ARBA00023136"/>
    </source>
</evidence>
<keyword evidence="5 14" id="KW-0732">Signal</keyword>
<evidence type="ECO:0000313" key="19">
    <source>
        <dbReference type="Proteomes" id="UP000695026"/>
    </source>
</evidence>
<sequence>MPPGAVLPPLSWDLAVTLVQDTAKSREGNVPLRQACSQNISAEVSEAMGIFELQIRFLRNEKGVLADGRCCRGGLEPPCPVAEQCRTFFRACLKEYQLRAHPGGPCVLGAATTPVLGGNVFSAHPQKLSDHASTMVVPFDFAWPRSYSLVLEAWDAANASDVTNPGSGQLMERVTRSGMVNPGEGWQDFWHYGRGTWLDYRVRVRCQEHYHGPSCNLFCRPRNDFFGHHSCDAAGNKVCLDGWTGNKCQRAVCRHGCHKTHGFCEEPGECRCHYGWTGPLCDRCLLFPGCVHGSCTVPWKCDCETNWGGLLCDKDLNYCGSHRPCQNGGTCANKEPNEYECLCLEGFGGRNCENALLPPPASRAPCTPELCANGGTCLPTPSGPRCVCPAGWSGQSCQNDVNECHGNPCLHARGCKNLIGSYFCDCLEGWMGANCSIRMNLCQRRCQNGGTCQLDGDRQTCSCRPGYTGVECETEQRACGDAPCLHGGQCQEAENQTFLCSCPLGFSGKWCEVFFNLCSPNPCPKGASCQGGGGSYACLCPEGAACQNLQEPCLGDGCKGESHAALLSAVLPPVLLLAGVVPISVLLLLWVHRRSLQRLPGRTEPPGNNSLQPDAVQLIRNIPHGDAERGPGEAGGTAKGAPPPAGVPKVDISNQERAKLNRLNVASVLARPPL</sequence>
<feature type="disulfide bond" evidence="12">
    <location>
        <begin position="463"/>
        <end position="472"/>
    </location>
</feature>
<feature type="domain" description="EGF-like" evidence="17">
    <location>
        <begin position="438"/>
        <end position="473"/>
    </location>
</feature>
<feature type="disulfide bond" evidence="12">
    <location>
        <begin position="388"/>
        <end position="397"/>
    </location>
</feature>
<protein>
    <recommendedName>
        <fullName evidence="14">Delta-like protein</fullName>
    </recommendedName>
</protein>
<dbReference type="SMART" id="SM00181">
    <property type="entry name" value="EGF"/>
    <property type="match status" value="8"/>
</dbReference>
<dbReference type="CDD" id="cd00054">
    <property type="entry name" value="EGF_CA"/>
    <property type="match status" value="4"/>
</dbReference>
<dbReference type="Pfam" id="PF12661">
    <property type="entry name" value="hEGF"/>
    <property type="match status" value="1"/>
</dbReference>
<keyword evidence="19" id="KW-1185">Reference proteome</keyword>
<comment type="caution">
    <text evidence="12">Lacks conserved residue(s) required for the propagation of feature annotation.</text>
</comment>
<dbReference type="FunFam" id="2.10.25.10:FF:000294">
    <property type="entry name" value="Delta-like protein"/>
    <property type="match status" value="1"/>
</dbReference>
<dbReference type="PROSITE" id="PS00022">
    <property type="entry name" value="EGF_1"/>
    <property type="match status" value="6"/>
</dbReference>
<evidence type="ECO:0000256" key="7">
    <source>
        <dbReference type="ARBA" id="ARBA00022976"/>
    </source>
</evidence>
<evidence type="ECO:0000256" key="12">
    <source>
        <dbReference type="PROSITE-ProRule" id="PRU00076"/>
    </source>
</evidence>
<evidence type="ECO:0000256" key="8">
    <source>
        <dbReference type="ARBA" id="ARBA00022989"/>
    </source>
</evidence>
<evidence type="ECO:0000256" key="15">
    <source>
        <dbReference type="SAM" id="MobiDB-lite"/>
    </source>
</evidence>
<gene>
    <name evidence="20" type="primary">LOC103052990</name>
</gene>
<organism evidence="19 20">
    <name type="scientific">Python bivittatus</name>
    <name type="common">Burmese python</name>
    <name type="synonym">Python molurus bivittatus</name>
    <dbReference type="NCBI Taxonomy" id="176946"/>
    <lineage>
        <taxon>Eukaryota</taxon>
        <taxon>Metazoa</taxon>
        <taxon>Chordata</taxon>
        <taxon>Craniata</taxon>
        <taxon>Vertebrata</taxon>
        <taxon>Euteleostomi</taxon>
        <taxon>Lepidosauria</taxon>
        <taxon>Squamata</taxon>
        <taxon>Bifurcata</taxon>
        <taxon>Unidentata</taxon>
        <taxon>Episquamata</taxon>
        <taxon>Toxicofera</taxon>
        <taxon>Serpentes</taxon>
        <taxon>Henophidia</taxon>
        <taxon>Pythonidae</taxon>
        <taxon>Python</taxon>
    </lineage>
</organism>
<evidence type="ECO:0000259" key="17">
    <source>
        <dbReference type="PROSITE" id="PS50026"/>
    </source>
</evidence>
<feature type="domain" description="DSL" evidence="18">
    <location>
        <begin position="204"/>
        <end position="248"/>
    </location>
</feature>
<evidence type="ECO:0000256" key="1">
    <source>
        <dbReference type="ARBA" id="ARBA00004479"/>
    </source>
</evidence>
<keyword evidence="11" id="KW-0325">Glycoprotein</keyword>
<dbReference type="Gene3D" id="2.60.40.3510">
    <property type="match status" value="1"/>
</dbReference>
<evidence type="ECO:0000256" key="3">
    <source>
        <dbReference type="ARBA" id="ARBA00022536"/>
    </source>
</evidence>
<evidence type="ECO:0000256" key="2">
    <source>
        <dbReference type="ARBA" id="ARBA00022473"/>
    </source>
</evidence>
<dbReference type="GO" id="GO:0032502">
    <property type="term" value="P:developmental process"/>
    <property type="evidence" value="ECO:0007669"/>
    <property type="project" value="UniProtKB-ARBA"/>
</dbReference>
<evidence type="ECO:0000256" key="5">
    <source>
        <dbReference type="ARBA" id="ARBA00022729"/>
    </source>
</evidence>
<dbReference type="InterPro" id="IPR000152">
    <property type="entry name" value="EGF-type_Asp/Asn_hydroxyl_site"/>
</dbReference>
<dbReference type="PROSITE" id="PS01187">
    <property type="entry name" value="EGF_CA"/>
    <property type="match status" value="1"/>
</dbReference>
<accession>A0A9F2R0T8</accession>
<feature type="disulfide bond" evidence="12">
    <location>
        <begin position="442"/>
        <end position="452"/>
    </location>
</feature>
<dbReference type="InterPro" id="IPR001881">
    <property type="entry name" value="EGF-like_Ca-bd_dom"/>
</dbReference>
<dbReference type="SMART" id="SM00179">
    <property type="entry name" value="EGF_CA"/>
    <property type="match status" value="6"/>
</dbReference>
<feature type="disulfide bond" evidence="12">
    <location>
        <begin position="343"/>
        <end position="352"/>
    </location>
</feature>
<dbReference type="Gene3D" id="2.10.25.140">
    <property type="match status" value="1"/>
</dbReference>
<dbReference type="AlphaFoldDB" id="A0A9F2R0T8"/>
<evidence type="ECO:0000256" key="16">
    <source>
        <dbReference type="SAM" id="Phobius"/>
    </source>
</evidence>
<dbReference type="Proteomes" id="UP000695026">
    <property type="component" value="Unplaced"/>
</dbReference>
<comment type="subcellular location">
    <subcellularLocation>
        <location evidence="1 14">Membrane</location>
        <topology evidence="1 14">Single-pass type I membrane protein</topology>
    </subcellularLocation>
</comment>
<dbReference type="FunFam" id="2.10.25.10:FF:000012">
    <property type="entry name" value="Delta-like protein"/>
    <property type="match status" value="1"/>
</dbReference>
<feature type="disulfide bond" evidence="13">
    <location>
        <begin position="219"/>
        <end position="231"/>
    </location>
</feature>
<dbReference type="PANTHER" id="PTHR24044:SF507">
    <property type="entry name" value="NOTCH HOMOLOG 2 N-TERMINAL-LIKE PROTEIN B"/>
    <property type="match status" value="1"/>
</dbReference>
<feature type="domain" description="EGF-like" evidence="17">
    <location>
        <begin position="362"/>
        <end position="398"/>
    </location>
</feature>
<feature type="domain" description="EGF-like" evidence="17">
    <location>
        <begin position="475"/>
        <end position="512"/>
    </location>
</feature>
<feature type="domain" description="EGF-like" evidence="17">
    <location>
        <begin position="249"/>
        <end position="282"/>
    </location>
</feature>
<feature type="disulfide bond" evidence="13">
    <location>
        <begin position="239"/>
        <end position="248"/>
    </location>
</feature>
<reference evidence="20" key="1">
    <citation type="submission" date="2025-08" db="UniProtKB">
        <authorList>
            <consortium name="RefSeq"/>
        </authorList>
    </citation>
    <scope>IDENTIFICATION</scope>
    <source>
        <tissue evidence="20">Liver</tissue>
    </source>
</reference>
<keyword evidence="9 14" id="KW-0472">Membrane</keyword>
<evidence type="ECO:0000256" key="10">
    <source>
        <dbReference type="ARBA" id="ARBA00023157"/>
    </source>
</evidence>
<dbReference type="KEGG" id="pbi:103052990"/>
<keyword evidence="8 14" id="KW-1133">Transmembrane helix</keyword>
<dbReference type="PROSITE" id="PS01186">
    <property type="entry name" value="EGF_2"/>
    <property type="match status" value="5"/>
</dbReference>
<feature type="disulfide bond" evidence="13">
    <location>
        <begin position="206"/>
        <end position="215"/>
    </location>
</feature>
<proteinExistence type="predicted"/>
<dbReference type="InterPro" id="IPR050906">
    <property type="entry name" value="Notch_signaling"/>
</dbReference>
<dbReference type="GO" id="GO:0005112">
    <property type="term" value="F:Notch binding"/>
    <property type="evidence" value="ECO:0007669"/>
    <property type="project" value="TreeGrafter"/>
</dbReference>
<dbReference type="SMART" id="SM00051">
    <property type="entry name" value="DSL"/>
    <property type="match status" value="1"/>
</dbReference>
<evidence type="ECO:0000256" key="11">
    <source>
        <dbReference type="ARBA" id="ARBA00023180"/>
    </source>
</evidence>
<dbReference type="InterPro" id="IPR011651">
    <property type="entry name" value="Notch_ligand_N"/>
</dbReference>
<feature type="domain" description="EGF-like" evidence="17">
    <location>
        <begin position="400"/>
        <end position="436"/>
    </location>
</feature>
<dbReference type="Pfam" id="PF07657">
    <property type="entry name" value="MNNL"/>
    <property type="match status" value="1"/>
</dbReference>
<dbReference type="Pfam" id="PF21700">
    <property type="entry name" value="EGF_DL_JAG"/>
    <property type="match status" value="1"/>
</dbReference>
<feature type="disulfide bond" evidence="12">
    <location>
        <begin position="426"/>
        <end position="435"/>
    </location>
</feature>
<dbReference type="FunFam" id="2.10.25.10:FF:000146">
    <property type="entry name" value="Putative neurogenic locus notch"/>
    <property type="match status" value="1"/>
</dbReference>
<dbReference type="Pfam" id="PF01414">
    <property type="entry name" value="DSL"/>
    <property type="match status" value="1"/>
</dbReference>
<evidence type="ECO:0000256" key="14">
    <source>
        <dbReference type="RuleBase" id="RU280815"/>
    </source>
</evidence>
<keyword evidence="2 14" id="KW-0217">Developmental protein</keyword>
<keyword evidence="6 14" id="KW-0677">Repeat</keyword>
<keyword evidence="7" id="KW-0914">Notch signaling pathway</keyword>
<dbReference type="PANTHER" id="PTHR24044">
    <property type="entry name" value="NOTCH LIGAND FAMILY MEMBER"/>
    <property type="match status" value="1"/>
</dbReference>
<dbReference type="InterPro" id="IPR001774">
    <property type="entry name" value="DSL"/>
</dbReference>
<dbReference type="FunFam" id="2.10.25.140:FF:000001">
    <property type="entry name" value="Delta-like protein"/>
    <property type="match status" value="1"/>
</dbReference>
<dbReference type="OMA" id="PGEGWQD"/>
<keyword evidence="10 12" id="KW-1015">Disulfide bond</keyword>
<dbReference type="GeneID" id="103052990"/>
<dbReference type="GO" id="GO:0007219">
    <property type="term" value="P:Notch signaling pathway"/>
    <property type="evidence" value="ECO:0007669"/>
    <property type="project" value="UniProtKB-KW"/>
</dbReference>
<feature type="domain" description="EGF-like" evidence="17">
    <location>
        <begin position="315"/>
        <end position="353"/>
    </location>
</feature>
<feature type="transmembrane region" description="Helical" evidence="16">
    <location>
        <begin position="570"/>
        <end position="591"/>
    </location>
</feature>